<dbReference type="Proteomes" id="UP000789831">
    <property type="component" value="Unassembled WGS sequence"/>
</dbReference>
<accession>A0A9N9HQP7</accession>
<keyword evidence="2" id="KW-1185">Reference proteome</keyword>
<organism evidence="1 2">
    <name type="scientific">Ambispora gerdemannii</name>
    <dbReference type="NCBI Taxonomy" id="144530"/>
    <lineage>
        <taxon>Eukaryota</taxon>
        <taxon>Fungi</taxon>
        <taxon>Fungi incertae sedis</taxon>
        <taxon>Mucoromycota</taxon>
        <taxon>Glomeromycotina</taxon>
        <taxon>Glomeromycetes</taxon>
        <taxon>Archaeosporales</taxon>
        <taxon>Ambisporaceae</taxon>
        <taxon>Ambispora</taxon>
    </lineage>
</organism>
<feature type="non-terminal residue" evidence="1">
    <location>
        <position position="82"/>
    </location>
</feature>
<proteinExistence type="predicted"/>
<dbReference type="OrthoDB" id="2388356at2759"/>
<feature type="non-terminal residue" evidence="1">
    <location>
        <position position="1"/>
    </location>
</feature>
<dbReference type="EMBL" id="CAJVPL010018200">
    <property type="protein sequence ID" value="CAG8701236.1"/>
    <property type="molecule type" value="Genomic_DNA"/>
</dbReference>
<evidence type="ECO:0000313" key="1">
    <source>
        <dbReference type="EMBL" id="CAG8701236.1"/>
    </source>
</evidence>
<evidence type="ECO:0000313" key="2">
    <source>
        <dbReference type="Proteomes" id="UP000789831"/>
    </source>
</evidence>
<reference evidence="1" key="1">
    <citation type="submission" date="2021-06" db="EMBL/GenBank/DDBJ databases">
        <authorList>
            <person name="Kallberg Y."/>
            <person name="Tangrot J."/>
            <person name="Rosling A."/>
        </authorList>
    </citation>
    <scope>NUCLEOTIDE SEQUENCE</scope>
    <source>
        <strain evidence="1">MT106</strain>
    </source>
</reference>
<sequence length="82" mass="8970">KKGITKKALKEVSETGHAPEMQIGKHDVKVDIWGVGYLINSCGINGIHSELKSFAKRLCDDAPKGRPNASDAHDEAIKIFKK</sequence>
<gene>
    <name evidence="1" type="ORF">AGERDE_LOCUS13518</name>
</gene>
<dbReference type="InterPro" id="IPR011009">
    <property type="entry name" value="Kinase-like_dom_sf"/>
</dbReference>
<name>A0A9N9HQP7_9GLOM</name>
<dbReference type="SUPFAM" id="SSF56112">
    <property type="entry name" value="Protein kinase-like (PK-like)"/>
    <property type="match status" value="1"/>
</dbReference>
<comment type="caution">
    <text evidence="1">The sequence shown here is derived from an EMBL/GenBank/DDBJ whole genome shotgun (WGS) entry which is preliminary data.</text>
</comment>
<dbReference type="AlphaFoldDB" id="A0A9N9HQP7"/>
<protein>
    <submittedName>
        <fullName evidence="1">7315_t:CDS:1</fullName>
    </submittedName>
</protein>